<sequence length="154" mass="17692">MQKEERIDELIFLLRRSTRALKQRAFQELKKYDLTVPQSAILRTLGFEGRQSLADLSEKAGMTTSSVSGIVDRLEHSELVQRQRDDKDRRVVWIDLTPKGRELVDRVPALNTESFKNILRQMDPEDAELLVIQLRKFLQVLEEGADSSPEGDPS</sequence>
<dbReference type="Proteomes" id="UP000215459">
    <property type="component" value="Unassembled WGS sequence"/>
</dbReference>
<keyword evidence="3" id="KW-0804">Transcription</keyword>
<dbReference type="Gene3D" id="1.10.10.10">
    <property type="entry name" value="Winged helix-like DNA-binding domain superfamily/Winged helix DNA-binding domain"/>
    <property type="match status" value="1"/>
</dbReference>
<gene>
    <name evidence="5" type="ORF">CHM34_14805</name>
</gene>
<dbReference type="Pfam" id="PF01047">
    <property type="entry name" value="MarR"/>
    <property type="match status" value="1"/>
</dbReference>
<dbReference type="InterPro" id="IPR036388">
    <property type="entry name" value="WH-like_DNA-bd_sf"/>
</dbReference>
<evidence type="ECO:0000256" key="3">
    <source>
        <dbReference type="ARBA" id="ARBA00023163"/>
    </source>
</evidence>
<evidence type="ECO:0000256" key="2">
    <source>
        <dbReference type="ARBA" id="ARBA00023125"/>
    </source>
</evidence>
<dbReference type="GO" id="GO:0003677">
    <property type="term" value="F:DNA binding"/>
    <property type="evidence" value="ECO:0007669"/>
    <property type="project" value="UniProtKB-KW"/>
</dbReference>
<dbReference type="PANTHER" id="PTHR33164">
    <property type="entry name" value="TRANSCRIPTIONAL REGULATOR, MARR FAMILY"/>
    <property type="match status" value="1"/>
</dbReference>
<dbReference type="InterPro" id="IPR036390">
    <property type="entry name" value="WH_DNA-bd_sf"/>
</dbReference>
<accession>A0A235B3D0</accession>
<feature type="domain" description="HTH marR-type" evidence="4">
    <location>
        <begin position="7"/>
        <end position="139"/>
    </location>
</feature>
<dbReference type="PROSITE" id="PS01117">
    <property type="entry name" value="HTH_MARR_1"/>
    <property type="match status" value="1"/>
</dbReference>
<evidence type="ECO:0000313" key="6">
    <source>
        <dbReference type="Proteomes" id="UP000215459"/>
    </source>
</evidence>
<dbReference type="GO" id="GO:0003700">
    <property type="term" value="F:DNA-binding transcription factor activity"/>
    <property type="evidence" value="ECO:0007669"/>
    <property type="project" value="InterPro"/>
</dbReference>
<comment type="caution">
    <text evidence="5">The sequence shown here is derived from an EMBL/GenBank/DDBJ whole genome shotgun (WGS) entry which is preliminary data.</text>
</comment>
<dbReference type="InterPro" id="IPR039422">
    <property type="entry name" value="MarR/SlyA-like"/>
</dbReference>
<dbReference type="GO" id="GO:0006950">
    <property type="term" value="P:response to stress"/>
    <property type="evidence" value="ECO:0007669"/>
    <property type="project" value="TreeGrafter"/>
</dbReference>
<keyword evidence="1" id="KW-0805">Transcription regulation</keyword>
<evidence type="ECO:0000313" key="5">
    <source>
        <dbReference type="EMBL" id="OYD06818.1"/>
    </source>
</evidence>
<evidence type="ECO:0000259" key="4">
    <source>
        <dbReference type="PROSITE" id="PS50995"/>
    </source>
</evidence>
<dbReference type="SMART" id="SM00347">
    <property type="entry name" value="HTH_MARR"/>
    <property type="match status" value="1"/>
</dbReference>
<dbReference type="SUPFAM" id="SSF46785">
    <property type="entry name" value="Winged helix' DNA-binding domain"/>
    <property type="match status" value="1"/>
</dbReference>
<dbReference type="PROSITE" id="PS50995">
    <property type="entry name" value="HTH_MARR_2"/>
    <property type="match status" value="1"/>
</dbReference>
<keyword evidence="6" id="KW-1185">Reference proteome</keyword>
<dbReference type="InterPro" id="IPR023187">
    <property type="entry name" value="Tscrpt_reg_MarR-type_CS"/>
</dbReference>
<protein>
    <recommendedName>
        <fullName evidence="4">HTH marR-type domain-containing protein</fullName>
    </recommendedName>
</protein>
<dbReference type="OrthoDB" id="166070at2"/>
<dbReference type="AlphaFoldDB" id="A0A235B3D0"/>
<reference evidence="5 6" key="1">
    <citation type="submission" date="2017-07" db="EMBL/GenBank/DDBJ databases">
        <title>The genome sequence of Paludifilum halophilum highlights mechanisms for microbial adaptation to high salt environemnts.</title>
        <authorList>
            <person name="Belbahri L."/>
        </authorList>
    </citation>
    <scope>NUCLEOTIDE SEQUENCE [LARGE SCALE GENOMIC DNA]</scope>
    <source>
        <strain evidence="5 6">DSM 102817</strain>
    </source>
</reference>
<dbReference type="PANTHER" id="PTHR33164:SF43">
    <property type="entry name" value="HTH-TYPE TRANSCRIPTIONAL REPRESSOR YETL"/>
    <property type="match status" value="1"/>
</dbReference>
<dbReference type="InterPro" id="IPR000835">
    <property type="entry name" value="HTH_MarR-typ"/>
</dbReference>
<keyword evidence="2" id="KW-0238">DNA-binding</keyword>
<dbReference type="RefSeq" id="WP_094265381.1">
    <property type="nucleotide sequence ID" value="NZ_NOWF01000009.1"/>
</dbReference>
<evidence type="ECO:0000256" key="1">
    <source>
        <dbReference type="ARBA" id="ARBA00023015"/>
    </source>
</evidence>
<proteinExistence type="predicted"/>
<organism evidence="5 6">
    <name type="scientific">Paludifilum halophilum</name>
    <dbReference type="NCBI Taxonomy" id="1642702"/>
    <lineage>
        <taxon>Bacteria</taxon>
        <taxon>Bacillati</taxon>
        <taxon>Bacillota</taxon>
        <taxon>Bacilli</taxon>
        <taxon>Bacillales</taxon>
        <taxon>Thermoactinomycetaceae</taxon>
        <taxon>Paludifilum</taxon>
    </lineage>
</organism>
<dbReference type="EMBL" id="NOWF01000009">
    <property type="protein sequence ID" value="OYD06818.1"/>
    <property type="molecule type" value="Genomic_DNA"/>
</dbReference>
<name>A0A235B3D0_9BACL</name>
<dbReference type="PRINTS" id="PR00598">
    <property type="entry name" value="HTHMARR"/>
</dbReference>